<name>A0A401GAN6_9APHY</name>
<dbReference type="GO" id="GO:0000981">
    <property type="term" value="F:DNA-binding transcription factor activity, RNA polymerase II-specific"/>
    <property type="evidence" value="ECO:0007669"/>
    <property type="project" value="InterPro"/>
</dbReference>
<sequence length="830" mass="91881">MSLFDRPENAREDREGAQLTPAKAGTKQSRMRSPSLSTTAEGSSSRLHAPKRARKAINCEPCRTSKLKCDRNRPCSSCVLRGTTASCYQGLDSDPGVPREDQHVDPALELSRIRQSLNLIESHIYHNPAHRPVSAAASLPILPVLTPASYRQPPSIADDTQGMPLKTAATAESTSTPGMLGLQDSGGLYAGPTNPASLITTSDREDSKSQSPAPSLAGPSSQAGVMDGFSATSVAYDSDLVQLLPPVETIDGLVEYYFEYCNWVYHHVNEATFRAAWGRFKTGQCGDRVVLATACTLIALTVRYLPAGHALFHALPGTCEEIGEKYYGLMRTALQRYRDDAKGLVRTYTIELIELLLLRTHYLSFAQEDPEEPWSVRGELMSIATAIGLHRDPGKSRFDGAEAERRRWAWWHIMVLDRWQAFMFGRPTMIAAHHYNTAYPDCTYHGPFPAAFFGLAAVVGEIMNDAVSFRSVPYSTVLEQDKLLTRWYDHLPAELDLDDYAMARSLTSPVMAVQRLAVQSIIVRTAYYHFRFTVHRPYAALVAESREIAVSSASQLIGLISLFLSNRAVTIYGHFTWQPFHAFSAAMFFSFQLITRPDQPAAYIFKDNIRKAMDALQHCRWLAVADKALTILEALAPLYSAELLTYTPEERKRRKAQVLRLVRTLAFPYQNAPGEPVASSPSMRHPSRSTSATRSPPQQVSSPLHEHGHTQVPVSSVRWNPSRPELSPAKPYAQQQQQTPPQHLSQPQHIAYVGASPALPPIAYTSPHIDGMHQMPPQAQGASAVDATYMHPADDSAMWGASIGFGMGEWTQFIDAVHRPEGRPRCNGDT</sequence>
<reference evidence="6 7" key="1">
    <citation type="journal article" date="2018" name="Sci. Rep.">
        <title>Genome sequence of the cauliflower mushroom Sparassis crispa (Hanabiratake) and its association with beneficial usage.</title>
        <authorList>
            <person name="Kiyama R."/>
            <person name="Furutani Y."/>
            <person name="Kawaguchi K."/>
            <person name="Nakanishi T."/>
        </authorList>
    </citation>
    <scope>NUCLEOTIDE SEQUENCE [LARGE SCALE GENOMIC DNA]</scope>
</reference>
<comment type="subcellular location">
    <subcellularLocation>
        <location evidence="1">Nucleus</location>
    </subcellularLocation>
</comment>
<keyword evidence="7" id="KW-1185">Reference proteome</keyword>
<dbReference type="PROSITE" id="PS50048">
    <property type="entry name" value="ZN2_CY6_FUNGAL_2"/>
    <property type="match status" value="1"/>
</dbReference>
<protein>
    <recommendedName>
        <fullName evidence="5">Zn(2)-C6 fungal-type domain-containing protein</fullName>
    </recommendedName>
</protein>
<feature type="compositionally biased region" description="Polar residues" evidence="4">
    <location>
        <begin position="209"/>
        <end position="222"/>
    </location>
</feature>
<dbReference type="OrthoDB" id="762982at2759"/>
<evidence type="ECO:0000256" key="1">
    <source>
        <dbReference type="ARBA" id="ARBA00004123"/>
    </source>
</evidence>
<accession>A0A401GAN6</accession>
<dbReference type="GO" id="GO:0005634">
    <property type="term" value="C:nucleus"/>
    <property type="evidence" value="ECO:0007669"/>
    <property type="project" value="UniProtKB-SubCell"/>
</dbReference>
<evidence type="ECO:0000256" key="2">
    <source>
        <dbReference type="ARBA" id="ARBA00022723"/>
    </source>
</evidence>
<dbReference type="Pfam" id="PF04082">
    <property type="entry name" value="Fungal_trans"/>
    <property type="match status" value="1"/>
</dbReference>
<dbReference type="Pfam" id="PF00172">
    <property type="entry name" value="Zn_clus"/>
    <property type="match status" value="1"/>
</dbReference>
<dbReference type="SMART" id="SM00906">
    <property type="entry name" value="Fungal_trans"/>
    <property type="match status" value="1"/>
</dbReference>
<dbReference type="CDD" id="cd12148">
    <property type="entry name" value="fungal_TF_MHR"/>
    <property type="match status" value="1"/>
</dbReference>
<feature type="compositionally biased region" description="Basic and acidic residues" evidence="4">
    <location>
        <begin position="1"/>
        <end position="16"/>
    </location>
</feature>
<dbReference type="EMBL" id="BFAD01000002">
    <property type="protein sequence ID" value="GBE79222.1"/>
    <property type="molecule type" value="Genomic_DNA"/>
</dbReference>
<evidence type="ECO:0000256" key="4">
    <source>
        <dbReference type="SAM" id="MobiDB-lite"/>
    </source>
</evidence>
<keyword evidence="2" id="KW-0479">Metal-binding</keyword>
<evidence type="ECO:0000313" key="6">
    <source>
        <dbReference type="EMBL" id="GBE79222.1"/>
    </source>
</evidence>
<dbReference type="Proteomes" id="UP000287166">
    <property type="component" value="Unassembled WGS sequence"/>
</dbReference>
<evidence type="ECO:0000313" key="7">
    <source>
        <dbReference type="Proteomes" id="UP000287166"/>
    </source>
</evidence>
<feature type="compositionally biased region" description="Low complexity" evidence="4">
    <location>
        <begin position="688"/>
        <end position="697"/>
    </location>
</feature>
<keyword evidence="3" id="KW-0539">Nucleus</keyword>
<dbReference type="Gene3D" id="4.10.240.10">
    <property type="entry name" value="Zn(2)-C6 fungal-type DNA-binding domain"/>
    <property type="match status" value="1"/>
</dbReference>
<dbReference type="InterPro" id="IPR007219">
    <property type="entry name" value="XnlR_reg_dom"/>
</dbReference>
<dbReference type="InterPro" id="IPR036864">
    <property type="entry name" value="Zn2-C6_fun-type_DNA-bd_sf"/>
</dbReference>
<feature type="compositionally biased region" description="Low complexity" evidence="4">
    <location>
        <begin position="731"/>
        <end position="746"/>
    </location>
</feature>
<dbReference type="AlphaFoldDB" id="A0A401GAN6"/>
<dbReference type="GO" id="GO:0003677">
    <property type="term" value="F:DNA binding"/>
    <property type="evidence" value="ECO:0007669"/>
    <property type="project" value="InterPro"/>
</dbReference>
<dbReference type="GO" id="GO:0006351">
    <property type="term" value="P:DNA-templated transcription"/>
    <property type="evidence" value="ECO:0007669"/>
    <property type="project" value="InterPro"/>
</dbReference>
<gene>
    <name evidence="6" type="ORF">SCP_0204190</name>
</gene>
<dbReference type="STRING" id="139825.A0A401GAN6"/>
<evidence type="ECO:0000259" key="5">
    <source>
        <dbReference type="PROSITE" id="PS50048"/>
    </source>
</evidence>
<dbReference type="PANTHER" id="PTHR31001">
    <property type="entry name" value="UNCHARACTERIZED TRANSCRIPTIONAL REGULATORY PROTEIN"/>
    <property type="match status" value="1"/>
</dbReference>
<feature type="region of interest" description="Disordered" evidence="4">
    <location>
        <begin position="673"/>
        <end position="746"/>
    </location>
</feature>
<feature type="compositionally biased region" description="Polar residues" evidence="4">
    <location>
        <begin position="26"/>
        <end position="46"/>
    </location>
</feature>
<comment type="caution">
    <text evidence="6">The sequence shown here is derived from an EMBL/GenBank/DDBJ whole genome shotgun (WGS) entry which is preliminary data.</text>
</comment>
<feature type="region of interest" description="Disordered" evidence="4">
    <location>
        <begin position="168"/>
        <end position="222"/>
    </location>
</feature>
<evidence type="ECO:0000256" key="3">
    <source>
        <dbReference type="ARBA" id="ARBA00023242"/>
    </source>
</evidence>
<dbReference type="RefSeq" id="XP_027610135.1">
    <property type="nucleotide sequence ID" value="XM_027754334.1"/>
</dbReference>
<dbReference type="InParanoid" id="A0A401GAN6"/>
<proteinExistence type="predicted"/>
<dbReference type="InterPro" id="IPR001138">
    <property type="entry name" value="Zn2Cys6_DnaBD"/>
</dbReference>
<dbReference type="InterPro" id="IPR050613">
    <property type="entry name" value="Sec_Metabolite_Reg"/>
</dbReference>
<dbReference type="SUPFAM" id="SSF57701">
    <property type="entry name" value="Zn2/Cys6 DNA-binding domain"/>
    <property type="match status" value="1"/>
</dbReference>
<dbReference type="CDD" id="cd00067">
    <property type="entry name" value="GAL4"/>
    <property type="match status" value="1"/>
</dbReference>
<feature type="region of interest" description="Disordered" evidence="4">
    <location>
        <begin position="1"/>
        <end position="53"/>
    </location>
</feature>
<organism evidence="6 7">
    <name type="scientific">Sparassis crispa</name>
    <dbReference type="NCBI Taxonomy" id="139825"/>
    <lineage>
        <taxon>Eukaryota</taxon>
        <taxon>Fungi</taxon>
        <taxon>Dikarya</taxon>
        <taxon>Basidiomycota</taxon>
        <taxon>Agaricomycotina</taxon>
        <taxon>Agaricomycetes</taxon>
        <taxon>Polyporales</taxon>
        <taxon>Sparassidaceae</taxon>
        <taxon>Sparassis</taxon>
    </lineage>
</organism>
<feature type="domain" description="Zn(2)-C6 fungal-type" evidence="5">
    <location>
        <begin position="58"/>
        <end position="87"/>
    </location>
</feature>
<dbReference type="GeneID" id="38776139"/>
<dbReference type="GO" id="GO:0008270">
    <property type="term" value="F:zinc ion binding"/>
    <property type="evidence" value="ECO:0007669"/>
    <property type="project" value="InterPro"/>
</dbReference>